<evidence type="ECO:0000313" key="2">
    <source>
        <dbReference type="EMBL" id="KAF3500233.1"/>
    </source>
</evidence>
<dbReference type="EMBL" id="QGKX02001621">
    <property type="protein sequence ID" value="KAF3500233.1"/>
    <property type="molecule type" value="Genomic_DNA"/>
</dbReference>
<dbReference type="AlphaFoldDB" id="A0A8S9NGU6"/>
<name>A0A8S9NGU6_BRACR</name>
<comment type="caution">
    <text evidence="2">The sequence shown here is derived from an EMBL/GenBank/DDBJ whole genome shotgun (WGS) entry which is preliminary data.</text>
</comment>
<sequence length="65" mass="8022">MMCSSYFVQYSDHDIRRVMKLTQEDEMVVEEHEIEKKSESEPEFEKKHKEKKQKALRDKKMDRDE</sequence>
<evidence type="ECO:0000256" key="1">
    <source>
        <dbReference type="SAM" id="MobiDB-lite"/>
    </source>
</evidence>
<feature type="region of interest" description="Disordered" evidence="1">
    <location>
        <begin position="30"/>
        <end position="65"/>
    </location>
</feature>
<evidence type="ECO:0000313" key="3">
    <source>
        <dbReference type="Proteomes" id="UP000712600"/>
    </source>
</evidence>
<dbReference type="Proteomes" id="UP000712600">
    <property type="component" value="Unassembled WGS sequence"/>
</dbReference>
<proteinExistence type="predicted"/>
<reference evidence="2" key="1">
    <citation type="submission" date="2019-12" db="EMBL/GenBank/DDBJ databases">
        <title>Genome sequencing and annotation of Brassica cretica.</title>
        <authorList>
            <person name="Studholme D.J."/>
            <person name="Sarris P."/>
        </authorList>
    </citation>
    <scope>NUCLEOTIDE SEQUENCE</scope>
    <source>
        <strain evidence="2">PFS-109/04</strain>
        <tissue evidence="2">Leaf</tissue>
    </source>
</reference>
<gene>
    <name evidence="2" type="ORF">F2Q69_00039803</name>
</gene>
<organism evidence="2 3">
    <name type="scientific">Brassica cretica</name>
    <name type="common">Mustard</name>
    <dbReference type="NCBI Taxonomy" id="69181"/>
    <lineage>
        <taxon>Eukaryota</taxon>
        <taxon>Viridiplantae</taxon>
        <taxon>Streptophyta</taxon>
        <taxon>Embryophyta</taxon>
        <taxon>Tracheophyta</taxon>
        <taxon>Spermatophyta</taxon>
        <taxon>Magnoliopsida</taxon>
        <taxon>eudicotyledons</taxon>
        <taxon>Gunneridae</taxon>
        <taxon>Pentapetalae</taxon>
        <taxon>rosids</taxon>
        <taxon>malvids</taxon>
        <taxon>Brassicales</taxon>
        <taxon>Brassicaceae</taxon>
        <taxon>Brassiceae</taxon>
        <taxon>Brassica</taxon>
    </lineage>
</organism>
<accession>A0A8S9NGU6</accession>
<protein>
    <submittedName>
        <fullName evidence="2">Uncharacterized protein</fullName>
    </submittedName>
</protein>